<dbReference type="InterPro" id="IPR022935">
    <property type="entry name" value="ClpS"/>
</dbReference>
<dbReference type="AlphaFoldDB" id="A0ABD3MU88"/>
<evidence type="ECO:0000256" key="1">
    <source>
        <dbReference type="SAM" id="SignalP"/>
    </source>
</evidence>
<protein>
    <recommendedName>
        <fullName evidence="2">Adaptor protein ClpS core domain-containing protein</fullName>
    </recommendedName>
</protein>
<keyword evidence="1" id="KW-0732">Signal</keyword>
<evidence type="ECO:0000313" key="4">
    <source>
        <dbReference type="Proteomes" id="UP001530400"/>
    </source>
</evidence>
<organism evidence="3 4">
    <name type="scientific">Cyclotella atomus</name>
    <dbReference type="NCBI Taxonomy" id="382360"/>
    <lineage>
        <taxon>Eukaryota</taxon>
        <taxon>Sar</taxon>
        <taxon>Stramenopiles</taxon>
        <taxon>Ochrophyta</taxon>
        <taxon>Bacillariophyta</taxon>
        <taxon>Coscinodiscophyceae</taxon>
        <taxon>Thalassiosirophycidae</taxon>
        <taxon>Stephanodiscales</taxon>
        <taxon>Stephanodiscaceae</taxon>
        <taxon>Cyclotella</taxon>
    </lineage>
</organism>
<dbReference type="SUPFAM" id="SSF54736">
    <property type="entry name" value="ClpS-like"/>
    <property type="match status" value="1"/>
</dbReference>
<comment type="caution">
    <text evidence="3">The sequence shown here is derived from an EMBL/GenBank/DDBJ whole genome shotgun (WGS) entry which is preliminary data.</text>
</comment>
<dbReference type="EMBL" id="JALLPJ020001380">
    <property type="protein sequence ID" value="KAL3766754.1"/>
    <property type="molecule type" value="Genomic_DNA"/>
</dbReference>
<dbReference type="Proteomes" id="UP001530400">
    <property type="component" value="Unassembled WGS sequence"/>
</dbReference>
<dbReference type="InterPro" id="IPR014719">
    <property type="entry name" value="Ribosomal_bL12_C/ClpS-like"/>
</dbReference>
<evidence type="ECO:0000259" key="2">
    <source>
        <dbReference type="Pfam" id="PF02617"/>
    </source>
</evidence>
<feature type="signal peptide" evidence="1">
    <location>
        <begin position="1"/>
        <end position="21"/>
    </location>
</feature>
<sequence>MVRTLNIISVAAAVMSGSTSAFSPVTSLPQAVRTSASSPLQLVADAPLIEIERVEETSFYTDSEEDMLSSERWHLILHNDKQNTKEWVAHALHFVVGLSEEQAYHIMQSAHKNGKAFVGTYVYDVAECYQQGMGKNGIKCDVIPAEGFQ</sequence>
<dbReference type="PANTHER" id="PTHR33473:SF17">
    <property type="entry name" value="ATP-DEPENDENT CLP PROTEASE ADAPTER PROTEIN CLPS1, CHLOROPLASTIC"/>
    <property type="match status" value="1"/>
</dbReference>
<dbReference type="PANTHER" id="PTHR33473">
    <property type="entry name" value="ATP-DEPENDENT CLP PROTEASE ADAPTER PROTEIN CLPS1, CHLOROPLASTIC"/>
    <property type="match status" value="1"/>
</dbReference>
<evidence type="ECO:0000313" key="3">
    <source>
        <dbReference type="EMBL" id="KAL3766754.1"/>
    </source>
</evidence>
<proteinExistence type="predicted"/>
<dbReference type="Pfam" id="PF02617">
    <property type="entry name" value="ClpS"/>
    <property type="match status" value="1"/>
</dbReference>
<dbReference type="Gene3D" id="3.30.1390.10">
    <property type="match status" value="1"/>
</dbReference>
<reference evidence="3 4" key="1">
    <citation type="submission" date="2024-10" db="EMBL/GenBank/DDBJ databases">
        <title>Updated reference genomes for cyclostephanoid diatoms.</title>
        <authorList>
            <person name="Roberts W.R."/>
            <person name="Alverson A.J."/>
        </authorList>
    </citation>
    <scope>NUCLEOTIDE SEQUENCE [LARGE SCALE GENOMIC DNA]</scope>
    <source>
        <strain evidence="3 4">AJA010-31</strain>
    </source>
</reference>
<keyword evidence="4" id="KW-1185">Reference proteome</keyword>
<dbReference type="InterPro" id="IPR003769">
    <property type="entry name" value="ClpS_core"/>
</dbReference>
<name>A0ABD3MU88_9STRA</name>
<accession>A0ABD3MU88</accession>
<feature type="chain" id="PRO_5044880519" description="Adaptor protein ClpS core domain-containing protein" evidence="1">
    <location>
        <begin position="22"/>
        <end position="149"/>
    </location>
</feature>
<feature type="domain" description="Adaptor protein ClpS core" evidence="2">
    <location>
        <begin position="70"/>
        <end position="131"/>
    </location>
</feature>
<gene>
    <name evidence="3" type="ORF">ACHAWO_005152</name>
</gene>